<reference evidence="2" key="1">
    <citation type="journal article" date="2019" name="Int. J. Syst. Evol. Microbiol.">
        <title>The Global Catalogue of Microorganisms (GCM) 10K type strain sequencing project: providing services to taxonomists for standard genome sequencing and annotation.</title>
        <authorList>
            <consortium name="The Broad Institute Genomics Platform"/>
            <consortium name="The Broad Institute Genome Sequencing Center for Infectious Disease"/>
            <person name="Wu L."/>
            <person name="Ma J."/>
        </authorList>
    </citation>
    <scope>NUCLEOTIDE SEQUENCE [LARGE SCALE GENOMIC DNA]</scope>
    <source>
        <strain evidence="2">CCM 8749</strain>
    </source>
</reference>
<name>A0ABW1IUA9_9BACL</name>
<evidence type="ECO:0000313" key="2">
    <source>
        <dbReference type="Proteomes" id="UP001596250"/>
    </source>
</evidence>
<accession>A0ABW1IUA9</accession>
<dbReference type="Proteomes" id="UP001596250">
    <property type="component" value="Unassembled WGS sequence"/>
</dbReference>
<protein>
    <recommendedName>
        <fullName evidence="3">WYL domain-containing protein</fullName>
    </recommendedName>
</protein>
<sequence length="65" mass="7697">MQKYVGRIIEIIYQDRKGQFTKRRIRVLRIDDVVVKAYCYAGRGPRLFYLDRILAIQPIVRNAAV</sequence>
<dbReference type="EMBL" id="JBHSQV010000181">
    <property type="protein sequence ID" value="MFC5988423.1"/>
    <property type="molecule type" value="Genomic_DNA"/>
</dbReference>
<evidence type="ECO:0000313" key="1">
    <source>
        <dbReference type="EMBL" id="MFC5988423.1"/>
    </source>
</evidence>
<keyword evidence="2" id="KW-1185">Reference proteome</keyword>
<dbReference type="RefSeq" id="WP_379895895.1">
    <property type="nucleotide sequence ID" value="NZ_CBCSCT010000014.1"/>
</dbReference>
<organism evidence="1 2">
    <name type="scientific">Marinicrinis lubricantis</name>
    <dbReference type="NCBI Taxonomy" id="2086470"/>
    <lineage>
        <taxon>Bacteria</taxon>
        <taxon>Bacillati</taxon>
        <taxon>Bacillota</taxon>
        <taxon>Bacilli</taxon>
        <taxon>Bacillales</taxon>
        <taxon>Paenibacillaceae</taxon>
    </lineage>
</organism>
<evidence type="ECO:0008006" key="3">
    <source>
        <dbReference type="Google" id="ProtNLM"/>
    </source>
</evidence>
<gene>
    <name evidence="1" type="ORF">ACFPXP_18620</name>
</gene>
<proteinExistence type="predicted"/>
<comment type="caution">
    <text evidence="1">The sequence shown here is derived from an EMBL/GenBank/DDBJ whole genome shotgun (WGS) entry which is preliminary data.</text>
</comment>